<evidence type="ECO:0000256" key="7">
    <source>
        <dbReference type="ARBA" id="ARBA00023288"/>
    </source>
</evidence>
<keyword evidence="3" id="KW-0732">Signal</keyword>
<keyword evidence="6 8" id="KW-0998">Cell outer membrane</keyword>
<dbReference type="SUPFAM" id="SSF74748">
    <property type="entry name" value="Variable surface antigen VlsE"/>
    <property type="match status" value="1"/>
</dbReference>
<evidence type="ECO:0000313" key="9">
    <source>
        <dbReference type="EMBL" id="AHH07287.1"/>
    </source>
</evidence>
<sequence>GKVSEAEDAASLALAKGTGTANEDQIKESAKKDAIIAAGIALRGMTKDGKFIVKEIGNNKTEAEFAKGVAANAINKVLSTLIIAIRNAVDGGLKEINKVLGEIKQGEGSETKVSE</sequence>
<feature type="non-terminal residue" evidence="9">
    <location>
        <position position="1"/>
    </location>
</feature>
<dbReference type="EMBL" id="CP004312">
    <property type="protein sequence ID" value="AHH07287.1"/>
    <property type="molecule type" value="Genomic_DNA"/>
</dbReference>
<keyword evidence="4 8" id="KW-0472">Membrane</keyword>
<evidence type="ECO:0000256" key="4">
    <source>
        <dbReference type="ARBA" id="ARBA00023136"/>
    </source>
</evidence>
<comment type="function">
    <text evidence="1 8">The Vlp and Vsp proteins are antigenically distinct proteins, only one vlp or vsp gene is transcriptionally active at any one time. Switching between these genes is a mechanism of host immune response evasion.</text>
</comment>
<keyword evidence="7 8" id="KW-0449">Lipoprotein</keyword>
<dbReference type="InterPro" id="IPR000680">
    <property type="entry name" value="Borrelia_lipo"/>
</dbReference>
<gene>
    <name evidence="9" type="ORF">BCD_1221</name>
</gene>
<comment type="subcellular location">
    <subcellularLocation>
        <location evidence="2 8">Cell outer membrane</location>
        <topology evidence="2 8">Lipid-anchor</topology>
    </subcellularLocation>
</comment>
<evidence type="ECO:0000256" key="8">
    <source>
        <dbReference type="RuleBase" id="RU363105"/>
    </source>
</evidence>
<keyword evidence="5 8" id="KW-0564">Palmitate</keyword>
<reference evidence="9" key="1">
    <citation type="submission" date="2013-02" db="EMBL/GenBank/DDBJ databases">
        <title>Comparative genomics of Borrelia species.</title>
        <authorList>
            <person name="Schwan T.G."/>
            <person name="Raffel S.J."/>
            <person name="Porcella S.F."/>
        </authorList>
    </citation>
    <scope>NUCLEOTIDE SEQUENCE</scope>
    <source>
        <strain evidence="9">DOU</strain>
        <plasmid evidence="9">unnamed</plasmid>
    </source>
</reference>
<dbReference type="Pfam" id="PF00921">
    <property type="entry name" value="Lipoprotein_2"/>
    <property type="match status" value="1"/>
</dbReference>
<protein>
    <recommendedName>
        <fullName evidence="8">Variable large protein</fullName>
    </recommendedName>
</protein>
<evidence type="ECO:0000256" key="3">
    <source>
        <dbReference type="ARBA" id="ARBA00022729"/>
    </source>
</evidence>
<dbReference type="RefSeq" id="WP_025401255.1">
    <property type="nucleotide sequence ID" value="NZ_CP004312.1"/>
</dbReference>
<evidence type="ECO:0000256" key="6">
    <source>
        <dbReference type="ARBA" id="ARBA00023237"/>
    </source>
</evidence>
<evidence type="ECO:0000256" key="1">
    <source>
        <dbReference type="ARBA" id="ARBA00003932"/>
    </source>
</evidence>
<name>W5SK32_9SPIR</name>
<accession>W5SK32</accession>
<dbReference type="AlphaFoldDB" id="W5SK32"/>
<organism evidence="9">
    <name type="scientific">Borrelia crocidurae DOU</name>
    <dbReference type="NCBI Taxonomy" id="1293575"/>
    <lineage>
        <taxon>Bacteria</taxon>
        <taxon>Pseudomonadati</taxon>
        <taxon>Spirochaetota</taxon>
        <taxon>Spirochaetia</taxon>
        <taxon>Spirochaetales</taxon>
        <taxon>Borreliaceae</taxon>
        <taxon>Borrelia</taxon>
    </lineage>
</organism>
<evidence type="ECO:0000256" key="5">
    <source>
        <dbReference type="ARBA" id="ARBA00023139"/>
    </source>
</evidence>
<evidence type="ECO:0000256" key="2">
    <source>
        <dbReference type="ARBA" id="ARBA00004459"/>
    </source>
</evidence>
<proteinExistence type="predicted"/>
<geneLocation type="plasmid" evidence="9">
    <name>unnamed</name>
</geneLocation>
<keyword evidence="9" id="KW-0614">Plasmid</keyword>
<dbReference type="HOGENOM" id="CLU_2101935_0_0_12"/>
<dbReference type="GO" id="GO:0009279">
    <property type="term" value="C:cell outer membrane"/>
    <property type="evidence" value="ECO:0007669"/>
    <property type="project" value="UniProtKB-SubCell"/>
</dbReference>